<keyword evidence="2" id="KW-1185">Reference proteome</keyword>
<proteinExistence type="predicted"/>
<reference evidence="3" key="1">
    <citation type="submission" date="2022-11" db="UniProtKB">
        <authorList>
            <consortium name="WormBaseParasite"/>
        </authorList>
    </citation>
    <scope>IDENTIFICATION</scope>
</reference>
<organism evidence="2 3">
    <name type="scientific">Romanomermis culicivorax</name>
    <name type="common">Nematode worm</name>
    <dbReference type="NCBI Taxonomy" id="13658"/>
    <lineage>
        <taxon>Eukaryota</taxon>
        <taxon>Metazoa</taxon>
        <taxon>Ecdysozoa</taxon>
        <taxon>Nematoda</taxon>
        <taxon>Enoplea</taxon>
        <taxon>Dorylaimia</taxon>
        <taxon>Mermithida</taxon>
        <taxon>Mermithoidea</taxon>
        <taxon>Mermithidae</taxon>
        <taxon>Romanomermis</taxon>
    </lineage>
</organism>
<feature type="chain" id="PRO_5037493640" evidence="1">
    <location>
        <begin position="23"/>
        <end position="98"/>
    </location>
</feature>
<dbReference type="AlphaFoldDB" id="A0A915IJS5"/>
<sequence length="98" mass="10231">SVFSNFKSVTFFIFCLTRFGFSTSIKCSTPLCLSLSESSSSPSSLDSSSEDESSRFLAIGSFFGGAAAGPAAPVPSEAVRAPGPDILNAVVYEDKDMT</sequence>
<accession>A0A915IJS5</accession>
<evidence type="ECO:0000313" key="2">
    <source>
        <dbReference type="Proteomes" id="UP000887565"/>
    </source>
</evidence>
<feature type="signal peptide" evidence="1">
    <location>
        <begin position="1"/>
        <end position="22"/>
    </location>
</feature>
<evidence type="ECO:0000256" key="1">
    <source>
        <dbReference type="SAM" id="SignalP"/>
    </source>
</evidence>
<dbReference type="WBParaSite" id="nRc.2.0.1.t14065-RA">
    <property type="protein sequence ID" value="nRc.2.0.1.t14065-RA"/>
    <property type="gene ID" value="nRc.2.0.1.g14065"/>
</dbReference>
<protein>
    <submittedName>
        <fullName evidence="3">Uncharacterized protein</fullName>
    </submittedName>
</protein>
<evidence type="ECO:0000313" key="3">
    <source>
        <dbReference type="WBParaSite" id="nRc.2.0.1.t14065-RA"/>
    </source>
</evidence>
<keyword evidence="1" id="KW-0732">Signal</keyword>
<dbReference type="Proteomes" id="UP000887565">
    <property type="component" value="Unplaced"/>
</dbReference>
<name>A0A915IJS5_ROMCU</name>